<keyword evidence="3" id="KW-1185">Reference proteome</keyword>
<dbReference type="Proteomes" id="UP001221898">
    <property type="component" value="Unassembled WGS sequence"/>
</dbReference>
<sequence length="136" mass="15534">MILKSLPLIAVLLQVVSTDTRSTYCEITKCLHDPFTDLLVTAKARKLPGPEELKRVLNMKDMCKALFNDSMIKKVYIAVERSLIKQLMEIPYEGEQMIYNLTDLAIKVVKINLTKLNTPDKTEDYIHIEAPLEPLT</sequence>
<evidence type="ECO:0000256" key="1">
    <source>
        <dbReference type="SAM" id="SignalP"/>
    </source>
</evidence>
<organism evidence="2 3">
    <name type="scientific">Aldrovandia affinis</name>
    <dbReference type="NCBI Taxonomy" id="143900"/>
    <lineage>
        <taxon>Eukaryota</taxon>
        <taxon>Metazoa</taxon>
        <taxon>Chordata</taxon>
        <taxon>Craniata</taxon>
        <taxon>Vertebrata</taxon>
        <taxon>Euteleostomi</taxon>
        <taxon>Actinopterygii</taxon>
        <taxon>Neopterygii</taxon>
        <taxon>Teleostei</taxon>
        <taxon>Notacanthiformes</taxon>
        <taxon>Halosauridae</taxon>
        <taxon>Aldrovandia</taxon>
    </lineage>
</organism>
<comment type="caution">
    <text evidence="2">The sequence shown here is derived from an EMBL/GenBank/DDBJ whole genome shotgun (WGS) entry which is preliminary data.</text>
</comment>
<keyword evidence="1" id="KW-0732">Signal</keyword>
<name>A0AAD7TCX7_9TELE</name>
<reference evidence="2" key="1">
    <citation type="journal article" date="2023" name="Science">
        <title>Genome structures resolve the early diversification of teleost fishes.</title>
        <authorList>
            <person name="Parey E."/>
            <person name="Louis A."/>
            <person name="Montfort J."/>
            <person name="Bouchez O."/>
            <person name="Roques C."/>
            <person name="Iampietro C."/>
            <person name="Lluch J."/>
            <person name="Castinel A."/>
            <person name="Donnadieu C."/>
            <person name="Desvignes T."/>
            <person name="Floi Bucao C."/>
            <person name="Jouanno E."/>
            <person name="Wen M."/>
            <person name="Mejri S."/>
            <person name="Dirks R."/>
            <person name="Jansen H."/>
            <person name="Henkel C."/>
            <person name="Chen W.J."/>
            <person name="Zahm M."/>
            <person name="Cabau C."/>
            <person name="Klopp C."/>
            <person name="Thompson A.W."/>
            <person name="Robinson-Rechavi M."/>
            <person name="Braasch I."/>
            <person name="Lecointre G."/>
            <person name="Bobe J."/>
            <person name="Postlethwait J.H."/>
            <person name="Berthelot C."/>
            <person name="Roest Crollius H."/>
            <person name="Guiguen Y."/>
        </authorList>
    </citation>
    <scope>NUCLEOTIDE SEQUENCE</scope>
    <source>
        <strain evidence="2">NC1722</strain>
    </source>
</reference>
<feature type="chain" id="PRO_5042251765" evidence="1">
    <location>
        <begin position="19"/>
        <end position="136"/>
    </location>
</feature>
<dbReference type="AlphaFoldDB" id="A0AAD7TCX7"/>
<gene>
    <name evidence="2" type="ORF">AAFF_G00227190</name>
</gene>
<evidence type="ECO:0000313" key="2">
    <source>
        <dbReference type="EMBL" id="KAJ8417876.1"/>
    </source>
</evidence>
<dbReference type="EMBL" id="JAINUG010000003">
    <property type="protein sequence ID" value="KAJ8417876.1"/>
    <property type="molecule type" value="Genomic_DNA"/>
</dbReference>
<feature type="signal peptide" evidence="1">
    <location>
        <begin position="1"/>
        <end position="18"/>
    </location>
</feature>
<accession>A0AAD7TCX7</accession>
<protein>
    <submittedName>
        <fullName evidence="2">Uncharacterized protein</fullName>
    </submittedName>
</protein>
<evidence type="ECO:0000313" key="3">
    <source>
        <dbReference type="Proteomes" id="UP001221898"/>
    </source>
</evidence>
<proteinExistence type="predicted"/>